<dbReference type="EMBL" id="SKFG01000035">
    <property type="protein sequence ID" value="TCZ73050.1"/>
    <property type="molecule type" value="Genomic_DNA"/>
</dbReference>
<dbReference type="Pfam" id="PF03864">
    <property type="entry name" value="Phage_cap_E"/>
    <property type="match status" value="1"/>
</dbReference>
<evidence type="ECO:0000313" key="2">
    <source>
        <dbReference type="Proteomes" id="UP000295418"/>
    </source>
</evidence>
<keyword evidence="2" id="KW-1185">Reference proteome</keyword>
<sequence>MSIYMYDPRTMLAAIENMLPVRTFLKETFFPNTITYPTEQVDVDFFKSRRKMAPFVSSRLPGKAVNRDGFKTRTYTPPTLKPVKIITQDDLKIRAFGDHSYIQTSPEDRALRLMARDLQELDEMTTRREEWMAAQMLFNGKVDMIGEGVKDTLDFDFTNKAVLTSRAWNKPDSDPISDLRTWRLAVIQKSGMTPNAVVMASDVTPVFLNHPKLQAMFNIFNANFGNLAPKDLPNGVTFICRIAELGLDVYSYDEWYLDDETDPDNPVEKPMVPSGTIALASTNANFTFAYGAVTLIDETSKSFYTVEASRVPYTWIETNPAQRFMQINSRPLPMPTDIDSWYIAKVI</sequence>
<name>A0A4R4E336_9BACL</name>
<dbReference type="Gene3D" id="3.30.1930.10">
    <property type="entry name" value="capsid protein of prophage domain"/>
    <property type="match status" value="1"/>
</dbReference>
<organism evidence="1 2">
    <name type="scientific">Paenibacillus albiflavus</name>
    <dbReference type="NCBI Taxonomy" id="2545760"/>
    <lineage>
        <taxon>Bacteria</taxon>
        <taxon>Bacillati</taxon>
        <taxon>Bacillota</taxon>
        <taxon>Bacilli</taxon>
        <taxon>Bacillales</taxon>
        <taxon>Paenibacillaceae</taxon>
        <taxon>Paenibacillus</taxon>
    </lineage>
</organism>
<dbReference type="RefSeq" id="WP_132420176.1">
    <property type="nucleotide sequence ID" value="NZ_SKFG01000035.1"/>
</dbReference>
<proteinExistence type="predicted"/>
<dbReference type="Gene3D" id="3.15.30.10">
    <property type="entry name" value="putative capsid protein of prophage domain like"/>
    <property type="match status" value="1"/>
</dbReference>
<dbReference type="Proteomes" id="UP000295418">
    <property type="component" value="Unassembled WGS sequence"/>
</dbReference>
<comment type="caution">
    <text evidence="1">The sequence shown here is derived from an EMBL/GenBank/DDBJ whole genome shotgun (WGS) entry which is preliminary data.</text>
</comment>
<evidence type="ECO:0000313" key="1">
    <source>
        <dbReference type="EMBL" id="TCZ73050.1"/>
    </source>
</evidence>
<protein>
    <submittedName>
        <fullName evidence="1">Major capsid protein</fullName>
    </submittedName>
</protein>
<reference evidence="1 2" key="1">
    <citation type="submission" date="2019-03" db="EMBL/GenBank/DDBJ databases">
        <authorList>
            <person name="Kim M.K.M."/>
        </authorList>
    </citation>
    <scope>NUCLEOTIDE SEQUENCE [LARGE SCALE GENOMIC DNA]</scope>
    <source>
        <strain evidence="1 2">18JY21-1</strain>
    </source>
</reference>
<dbReference type="OrthoDB" id="5449178at2"/>
<dbReference type="InterPro" id="IPR005564">
    <property type="entry name" value="Major_capsid_GpE"/>
</dbReference>
<gene>
    <name evidence="1" type="ORF">E0485_21770</name>
</gene>
<dbReference type="AlphaFoldDB" id="A0A4R4E336"/>
<accession>A0A4R4E336</accession>